<feature type="transmembrane region" description="Helical" evidence="8">
    <location>
        <begin position="199"/>
        <end position="224"/>
    </location>
</feature>
<name>A0A3B1JMC8_ASTMX</name>
<reference evidence="10" key="3">
    <citation type="submission" date="2025-08" db="UniProtKB">
        <authorList>
            <consortium name="Ensembl"/>
        </authorList>
    </citation>
    <scope>IDENTIFICATION</scope>
</reference>
<feature type="transmembrane region" description="Helical" evidence="8">
    <location>
        <begin position="74"/>
        <end position="97"/>
    </location>
</feature>
<feature type="transmembrane region" description="Helical" evidence="8">
    <location>
        <begin position="109"/>
        <end position="129"/>
    </location>
</feature>
<keyword evidence="6" id="KW-0675">Receptor</keyword>
<evidence type="ECO:0000313" key="10">
    <source>
        <dbReference type="Ensembl" id="ENSAMXP00000042881.1"/>
    </source>
</evidence>
<dbReference type="InterPro" id="IPR000276">
    <property type="entry name" value="GPCR_Rhodpsn"/>
</dbReference>
<dbReference type="CDD" id="cd00637">
    <property type="entry name" value="7tm_classA_rhodopsin-like"/>
    <property type="match status" value="1"/>
</dbReference>
<keyword evidence="4" id="KW-0297">G-protein coupled receptor</keyword>
<dbReference type="STRING" id="7994.ENSAMXP00000042881"/>
<feature type="transmembrane region" description="Helical" evidence="8">
    <location>
        <begin position="41"/>
        <end position="62"/>
    </location>
</feature>
<dbReference type="PROSITE" id="PS50262">
    <property type="entry name" value="G_PROTEIN_RECEP_F1_2"/>
    <property type="match status" value="1"/>
</dbReference>
<evidence type="ECO:0000256" key="4">
    <source>
        <dbReference type="ARBA" id="ARBA00023040"/>
    </source>
</evidence>
<dbReference type="PANTHER" id="PTHR45695">
    <property type="entry name" value="LEUCOKININ RECEPTOR-RELATED"/>
    <property type="match status" value="1"/>
</dbReference>
<reference evidence="10" key="4">
    <citation type="submission" date="2025-09" db="UniProtKB">
        <authorList>
            <consortium name="Ensembl"/>
        </authorList>
    </citation>
    <scope>IDENTIFICATION</scope>
</reference>
<evidence type="ECO:0000256" key="2">
    <source>
        <dbReference type="ARBA" id="ARBA00022692"/>
    </source>
</evidence>
<evidence type="ECO:0000256" key="5">
    <source>
        <dbReference type="ARBA" id="ARBA00023136"/>
    </source>
</evidence>
<dbReference type="SMR" id="A0A3B1JMC8"/>
<dbReference type="Gene3D" id="1.20.1070.10">
    <property type="entry name" value="Rhodopsin 7-helix transmembrane proteins"/>
    <property type="match status" value="1"/>
</dbReference>
<protein>
    <submittedName>
        <fullName evidence="10">Free fatty acid receptor 4</fullName>
    </submittedName>
</protein>
<feature type="transmembrane region" description="Helical" evidence="8">
    <location>
        <begin position="296"/>
        <end position="318"/>
    </location>
</feature>
<dbReference type="PANTHER" id="PTHR45695:SF37">
    <property type="entry name" value="FREE FATTY ACID RECEPTOR 4-LIKE"/>
    <property type="match status" value="1"/>
</dbReference>
<feature type="transmembrane region" description="Helical" evidence="8">
    <location>
        <begin position="150"/>
        <end position="171"/>
    </location>
</feature>
<dbReference type="GO" id="GO:0005886">
    <property type="term" value="C:plasma membrane"/>
    <property type="evidence" value="ECO:0007669"/>
    <property type="project" value="TreeGrafter"/>
</dbReference>
<proteinExistence type="predicted"/>
<keyword evidence="2 8" id="KW-0812">Transmembrane</keyword>
<dbReference type="GeneTree" id="ENSGT01130000278263"/>
<comment type="subcellular location">
    <subcellularLocation>
        <location evidence="1">Membrane</location>
        <topology evidence="1">Multi-pass membrane protein</topology>
    </subcellularLocation>
</comment>
<dbReference type="Pfam" id="PF00001">
    <property type="entry name" value="7tm_1"/>
    <property type="match status" value="1"/>
</dbReference>
<evidence type="ECO:0000256" key="7">
    <source>
        <dbReference type="ARBA" id="ARBA00023224"/>
    </source>
</evidence>
<dbReference type="SUPFAM" id="SSF81321">
    <property type="entry name" value="Family A G protein-coupled receptor-like"/>
    <property type="match status" value="1"/>
</dbReference>
<evidence type="ECO:0000259" key="9">
    <source>
        <dbReference type="PROSITE" id="PS50262"/>
    </source>
</evidence>
<reference evidence="11" key="1">
    <citation type="submission" date="2013-03" db="EMBL/GenBank/DDBJ databases">
        <authorList>
            <person name="Jeffery W."/>
            <person name="Warren W."/>
            <person name="Wilson R.K."/>
        </authorList>
    </citation>
    <scope>NUCLEOTIDE SEQUENCE</scope>
    <source>
        <strain evidence="11">female</strain>
    </source>
</reference>
<feature type="domain" description="G-protein coupled receptors family 1 profile" evidence="9">
    <location>
        <begin position="53"/>
        <end position="315"/>
    </location>
</feature>
<feature type="transmembrane region" description="Helical" evidence="8">
    <location>
        <begin position="260"/>
        <end position="284"/>
    </location>
</feature>
<evidence type="ECO:0000256" key="1">
    <source>
        <dbReference type="ARBA" id="ARBA00004141"/>
    </source>
</evidence>
<keyword evidence="7" id="KW-0807">Transducer</keyword>
<dbReference type="Bgee" id="ENSAMXG00000032973">
    <property type="expression patterns" value="Expressed in testis and 3 other cell types or tissues"/>
</dbReference>
<dbReference type="InParanoid" id="A0A3B1JMC8"/>
<keyword evidence="3 8" id="KW-1133">Transmembrane helix</keyword>
<keyword evidence="5 8" id="KW-0472">Membrane</keyword>
<keyword evidence="11" id="KW-1185">Reference proteome</keyword>
<organism evidence="10 11">
    <name type="scientific">Astyanax mexicanus</name>
    <name type="common">Blind cave fish</name>
    <name type="synonym">Astyanax fasciatus mexicanus</name>
    <dbReference type="NCBI Taxonomy" id="7994"/>
    <lineage>
        <taxon>Eukaryota</taxon>
        <taxon>Metazoa</taxon>
        <taxon>Chordata</taxon>
        <taxon>Craniata</taxon>
        <taxon>Vertebrata</taxon>
        <taxon>Euteleostomi</taxon>
        <taxon>Actinopterygii</taxon>
        <taxon>Neopterygii</taxon>
        <taxon>Teleostei</taxon>
        <taxon>Ostariophysi</taxon>
        <taxon>Characiformes</taxon>
        <taxon>Characoidei</taxon>
        <taxon>Acestrorhamphidae</taxon>
        <taxon>Acestrorhamphinae</taxon>
        <taxon>Astyanax</taxon>
    </lineage>
</organism>
<dbReference type="OrthoDB" id="10018052at2759"/>
<evidence type="ECO:0000313" key="11">
    <source>
        <dbReference type="Proteomes" id="UP000018467"/>
    </source>
</evidence>
<dbReference type="AlphaFoldDB" id="A0A3B1JMC8"/>
<dbReference type="PRINTS" id="PR00237">
    <property type="entry name" value="GPCRRHODOPSN"/>
</dbReference>
<dbReference type="Ensembl" id="ENSAMXT00000037046.1">
    <property type="protein sequence ID" value="ENSAMXP00000042881.1"/>
    <property type="gene ID" value="ENSAMXG00000032973.1"/>
</dbReference>
<reference evidence="11" key="2">
    <citation type="journal article" date="2014" name="Nat. Commun.">
        <title>The cavefish genome reveals candidate genes for eye loss.</title>
        <authorList>
            <person name="McGaugh S.E."/>
            <person name="Gross J.B."/>
            <person name="Aken B."/>
            <person name="Blin M."/>
            <person name="Borowsky R."/>
            <person name="Chalopin D."/>
            <person name="Hinaux H."/>
            <person name="Jeffery W.R."/>
            <person name="Keene A."/>
            <person name="Ma L."/>
            <person name="Minx P."/>
            <person name="Murphy D."/>
            <person name="O'Quin K.E."/>
            <person name="Retaux S."/>
            <person name="Rohner N."/>
            <person name="Searle S.M."/>
            <person name="Stahl B.A."/>
            <person name="Tabin C."/>
            <person name="Volff J.N."/>
            <person name="Yoshizawa M."/>
            <person name="Warren W.C."/>
        </authorList>
    </citation>
    <scope>NUCLEOTIDE SEQUENCE [LARGE SCALE GENOMIC DNA]</scope>
    <source>
        <strain evidence="11">female</strain>
    </source>
</reference>
<sequence>MQLSQDLRTQNLQPHVENNSYFSFFSELSHSHWSVTTVETLVQTAIFLISVISNIGAFSLVVHERRRTDSTLFTLNLFVADLLFISTSPFIIAVRWTKAWTLGPVACHAVMYSICLSGSVTITTLAAISTDRLLAILKMESTPSLNLRRASGVLLLIWLFTAIAVLPLSLFSRVVTVVSFEQREMQICTLAWPHVRGEIIWNTTFVVLGYLLPGIGIVFSYGKILQIRQKSKKRLNSATSQGCAQLCPVSKRDYRLFRTLLILMVSFFFMWSPIFIFIFLILVRNLQVDVHITSRMFFWVVTFTLVNSALNPVLYSVYQLRHSFQKLCGTREDPTDQKAADKTHKQNGQ</sequence>
<evidence type="ECO:0000256" key="3">
    <source>
        <dbReference type="ARBA" id="ARBA00022989"/>
    </source>
</evidence>
<dbReference type="Proteomes" id="UP000018467">
    <property type="component" value="Unassembled WGS sequence"/>
</dbReference>
<dbReference type="GO" id="GO:0004930">
    <property type="term" value="F:G protein-coupled receptor activity"/>
    <property type="evidence" value="ECO:0007669"/>
    <property type="project" value="UniProtKB-KW"/>
</dbReference>
<accession>A0A3B1JMC8</accession>
<dbReference type="InterPro" id="IPR017452">
    <property type="entry name" value="GPCR_Rhodpsn_7TM"/>
</dbReference>
<evidence type="ECO:0000256" key="8">
    <source>
        <dbReference type="SAM" id="Phobius"/>
    </source>
</evidence>
<evidence type="ECO:0000256" key="6">
    <source>
        <dbReference type="ARBA" id="ARBA00023170"/>
    </source>
</evidence>